<organism evidence="2 3">
    <name type="scientific">Allofournierella massiliensis</name>
    <dbReference type="NCBI Taxonomy" id="1650663"/>
    <lineage>
        <taxon>Bacteria</taxon>
        <taxon>Bacillati</taxon>
        <taxon>Bacillota</taxon>
        <taxon>Clostridia</taxon>
        <taxon>Eubacteriales</taxon>
        <taxon>Oscillospiraceae</taxon>
        <taxon>Allofournierella</taxon>
    </lineage>
</organism>
<feature type="transmembrane region" description="Helical" evidence="1">
    <location>
        <begin position="275"/>
        <end position="301"/>
    </location>
</feature>
<evidence type="ECO:0000256" key="1">
    <source>
        <dbReference type="SAM" id="Phobius"/>
    </source>
</evidence>
<feature type="transmembrane region" description="Helical" evidence="1">
    <location>
        <begin position="382"/>
        <end position="404"/>
    </location>
</feature>
<feature type="transmembrane region" description="Helical" evidence="1">
    <location>
        <begin position="12"/>
        <end position="33"/>
    </location>
</feature>
<keyword evidence="1" id="KW-1133">Transmembrane helix</keyword>
<gene>
    <name evidence="2" type="ORF">EDD77_10637</name>
</gene>
<keyword evidence="1" id="KW-0472">Membrane</keyword>
<reference evidence="2 3" key="1">
    <citation type="submission" date="2019-03" db="EMBL/GenBank/DDBJ databases">
        <title>Genomic Encyclopedia of Type Strains, Phase IV (KMG-IV): sequencing the most valuable type-strain genomes for metagenomic binning, comparative biology and taxonomic classification.</title>
        <authorList>
            <person name="Goeker M."/>
        </authorList>
    </citation>
    <scope>NUCLEOTIDE SEQUENCE [LARGE SCALE GENOMIC DNA]</scope>
    <source>
        <strain evidence="2 3">DSM 100451</strain>
    </source>
</reference>
<evidence type="ECO:0000313" key="2">
    <source>
        <dbReference type="EMBL" id="TCL59124.1"/>
    </source>
</evidence>
<dbReference type="EMBL" id="SLUM01000006">
    <property type="protein sequence ID" value="TCL59124.1"/>
    <property type="molecule type" value="Genomic_DNA"/>
</dbReference>
<evidence type="ECO:0000313" key="3">
    <source>
        <dbReference type="Proteomes" id="UP000295184"/>
    </source>
</evidence>
<protein>
    <submittedName>
        <fullName evidence="2">Uncharacterized protein</fullName>
    </submittedName>
</protein>
<proteinExistence type="predicted"/>
<feature type="transmembrane region" description="Helical" evidence="1">
    <location>
        <begin position="322"/>
        <end position="340"/>
    </location>
</feature>
<accession>A0A4R1R1D6</accession>
<dbReference type="STRING" id="1650663.GCA_001486665_03258"/>
<feature type="transmembrane region" description="Helical" evidence="1">
    <location>
        <begin position="108"/>
        <end position="128"/>
    </location>
</feature>
<name>A0A4R1R1D6_9FIRM</name>
<comment type="caution">
    <text evidence="2">The sequence shown here is derived from an EMBL/GenBank/DDBJ whole genome shotgun (WGS) entry which is preliminary data.</text>
</comment>
<keyword evidence="1" id="KW-0812">Transmembrane</keyword>
<sequence length="483" mass="53756">MSLPVPASPWPTRICGTAGLVAAVLILLASWKTGNIGPFFWKPIAAVVCLLMALMLLFCRPPRLPESIHPTVMVRECRWVVWFAIPMWLIGIITVLAGAAAPQPDGNTVALVLLVGVLFSPLGVWCLLDHHNRALYLWEENSATRLAYSDLFGRLRCFDAGQIVSVRLTVNKSVHLLDANGNKLAAVETMMPGFNNLQNWLKERGQMPVPTPAMKKATATRNRSAPEPLCWKEEYRTRWHNHLNKIRFGMWVTVVLLGLGGILPAALYLKGVLSFMPMIWLITLAPLPFFVICFRFSPVLLFEERAKPATDEWRAMHIKAPFVLLLWFTLPYIGQVYFLWSRWIMQVAEPGLAWGIQSVLLAALLIALFARLTPRRLRQESVMLVGLLLIFFSTTFVYGANLMLSGPVVHSPLVILGSHAADPTGGEDLSTLTVQLADGSETTLNVLDNTYKAALSGEELVLCQRKSPLGIVFVGIHRPDTHR</sequence>
<feature type="transmembrane region" description="Helical" evidence="1">
    <location>
        <begin position="248"/>
        <end position="269"/>
    </location>
</feature>
<dbReference type="AlphaFoldDB" id="A0A4R1R1D6"/>
<feature type="transmembrane region" description="Helical" evidence="1">
    <location>
        <begin position="79"/>
        <end position="102"/>
    </location>
</feature>
<dbReference type="Proteomes" id="UP000295184">
    <property type="component" value="Unassembled WGS sequence"/>
</dbReference>
<feature type="transmembrane region" description="Helical" evidence="1">
    <location>
        <begin position="39"/>
        <end position="58"/>
    </location>
</feature>
<feature type="transmembrane region" description="Helical" evidence="1">
    <location>
        <begin position="352"/>
        <end position="370"/>
    </location>
</feature>